<protein>
    <submittedName>
        <fullName evidence="2">Cell adhesion molecule 3-like 1</fullName>
    </submittedName>
</protein>
<accession>A0A8J5MXC6</accession>
<dbReference type="PROSITE" id="PS50835">
    <property type="entry name" value="IG_LIKE"/>
    <property type="match status" value="2"/>
</dbReference>
<dbReference type="InterPro" id="IPR036179">
    <property type="entry name" value="Ig-like_dom_sf"/>
</dbReference>
<reference evidence="2" key="1">
    <citation type="journal article" date="2021" name="Sci. Adv.">
        <title>The American lobster genome reveals insights on longevity, neural, and immune adaptations.</title>
        <authorList>
            <person name="Polinski J.M."/>
            <person name="Zimin A.V."/>
            <person name="Clark K.F."/>
            <person name="Kohn A.B."/>
            <person name="Sadowski N."/>
            <person name="Timp W."/>
            <person name="Ptitsyn A."/>
            <person name="Khanna P."/>
            <person name="Romanova D.Y."/>
            <person name="Williams P."/>
            <person name="Greenwood S.J."/>
            <person name="Moroz L.L."/>
            <person name="Walt D.R."/>
            <person name="Bodnar A.G."/>
        </authorList>
    </citation>
    <scope>NUCLEOTIDE SEQUENCE</scope>
    <source>
        <strain evidence="2">GMGI-L3</strain>
    </source>
</reference>
<dbReference type="Gene3D" id="2.60.40.10">
    <property type="entry name" value="Immunoglobulins"/>
    <property type="match status" value="2"/>
</dbReference>
<evidence type="ECO:0000313" key="2">
    <source>
        <dbReference type="EMBL" id="KAG7167151.1"/>
    </source>
</evidence>
<gene>
    <name evidence="2" type="primary">Cadm3-L1</name>
    <name evidence="2" type="ORF">Hamer_G005498</name>
</gene>
<dbReference type="PANTHER" id="PTHR21261:SF15">
    <property type="entry name" value="BEATEN PATH IIIA, ISOFORM D-RELATED"/>
    <property type="match status" value="1"/>
</dbReference>
<dbReference type="SUPFAM" id="SSF48726">
    <property type="entry name" value="Immunoglobulin"/>
    <property type="match status" value="2"/>
</dbReference>
<dbReference type="FunFam" id="2.60.40.10:FF:000437">
    <property type="entry name" value="Beat-IIIc, isoform A"/>
    <property type="match status" value="1"/>
</dbReference>
<keyword evidence="3" id="KW-1185">Reference proteome</keyword>
<dbReference type="EMBL" id="JAHLQT010021845">
    <property type="protein sequence ID" value="KAG7167151.1"/>
    <property type="molecule type" value="Genomic_DNA"/>
</dbReference>
<name>A0A8J5MXC6_HOMAM</name>
<dbReference type="InterPro" id="IPR007110">
    <property type="entry name" value="Ig-like_dom"/>
</dbReference>
<evidence type="ECO:0000259" key="1">
    <source>
        <dbReference type="PROSITE" id="PS50835"/>
    </source>
</evidence>
<comment type="caution">
    <text evidence="2">The sequence shown here is derived from an EMBL/GenBank/DDBJ whole genome shotgun (WGS) entry which is preliminary data.</text>
</comment>
<dbReference type="Proteomes" id="UP000747542">
    <property type="component" value="Unassembled WGS sequence"/>
</dbReference>
<sequence length="260" mass="28990">SSGAALDWVRFNVPRWAARGGEAVLTCQFDLADDLLYSVKWYKSGREFYRFVPAEKPPQTHFPFPGVTVDTEQSDEQQVALKGVNLDTAGRYKCEVLTEAPLFKTLVRSALLTVYELPDGNPEVIGGQHQYRPGETVNLTCQAPRSIPATTLTWYINDQQAPQDYLVEYKVPPDAEGRVASRLGLQFKAREWHFPEGRLTFRCAAVLHRLYKKDALHEGVVAPPDPLSLGHDASGSGEVEKQLMVLLMTGATCLLHFTLT</sequence>
<feature type="domain" description="Ig-like" evidence="1">
    <location>
        <begin position="122"/>
        <end position="205"/>
    </location>
</feature>
<feature type="non-terminal residue" evidence="2">
    <location>
        <position position="1"/>
    </location>
</feature>
<dbReference type="AlphaFoldDB" id="A0A8J5MXC6"/>
<feature type="domain" description="Ig-like" evidence="1">
    <location>
        <begin position="1"/>
        <end position="96"/>
    </location>
</feature>
<proteinExistence type="predicted"/>
<evidence type="ECO:0000313" key="3">
    <source>
        <dbReference type="Proteomes" id="UP000747542"/>
    </source>
</evidence>
<organism evidence="2 3">
    <name type="scientific">Homarus americanus</name>
    <name type="common">American lobster</name>
    <dbReference type="NCBI Taxonomy" id="6706"/>
    <lineage>
        <taxon>Eukaryota</taxon>
        <taxon>Metazoa</taxon>
        <taxon>Ecdysozoa</taxon>
        <taxon>Arthropoda</taxon>
        <taxon>Crustacea</taxon>
        <taxon>Multicrustacea</taxon>
        <taxon>Malacostraca</taxon>
        <taxon>Eumalacostraca</taxon>
        <taxon>Eucarida</taxon>
        <taxon>Decapoda</taxon>
        <taxon>Pleocyemata</taxon>
        <taxon>Astacidea</taxon>
        <taxon>Nephropoidea</taxon>
        <taxon>Nephropidae</taxon>
        <taxon>Homarus</taxon>
    </lineage>
</organism>
<dbReference type="PANTHER" id="PTHR21261">
    <property type="entry name" value="BEAT PROTEIN"/>
    <property type="match status" value="1"/>
</dbReference>
<dbReference type="InterPro" id="IPR013783">
    <property type="entry name" value="Ig-like_fold"/>
</dbReference>